<sequence length="71" mass="7554">MGLVVVISLPLIFFCILLGVGCYFLGRARGRQDLRTNPQIYGVPAPPPGATTSFPSPPPPPHTKPDNLANV</sequence>
<keyword evidence="2" id="KW-0472">Membrane</keyword>
<evidence type="ECO:0000256" key="2">
    <source>
        <dbReference type="SAM" id="Phobius"/>
    </source>
</evidence>
<keyword evidence="3" id="KW-1185">Reference proteome</keyword>
<keyword evidence="2" id="KW-0812">Transmembrane</keyword>
<dbReference type="KEGG" id="dzi:111280498"/>
<evidence type="ECO:0000313" key="3">
    <source>
        <dbReference type="Proteomes" id="UP000515121"/>
    </source>
</evidence>
<feature type="compositionally biased region" description="Pro residues" evidence="1">
    <location>
        <begin position="44"/>
        <end position="62"/>
    </location>
</feature>
<feature type="region of interest" description="Disordered" evidence="1">
    <location>
        <begin position="37"/>
        <end position="71"/>
    </location>
</feature>
<dbReference type="RefSeq" id="XP_022723696.1">
    <property type="nucleotide sequence ID" value="XM_022867961.1"/>
</dbReference>
<dbReference type="OrthoDB" id="767900at2759"/>
<evidence type="ECO:0000313" key="4">
    <source>
        <dbReference type="RefSeq" id="XP_022723696.1"/>
    </source>
</evidence>
<keyword evidence="2" id="KW-1133">Transmembrane helix</keyword>
<dbReference type="GeneID" id="111280498"/>
<protein>
    <submittedName>
        <fullName evidence="4">Uncharacterized protein LOC111280498</fullName>
    </submittedName>
</protein>
<dbReference type="Proteomes" id="UP000515121">
    <property type="component" value="Unplaced"/>
</dbReference>
<feature type="transmembrane region" description="Helical" evidence="2">
    <location>
        <begin position="6"/>
        <end position="26"/>
    </location>
</feature>
<evidence type="ECO:0000256" key="1">
    <source>
        <dbReference type="SAM" id="MobiDB-lite"/>
    </source>
</evidence>
<gene>
    <name evidence="4" type="primary">LOC111280498</name>
</gene>
<dbReference type="AlphaFoldDB" id="A0A6P5X783"/>
<proteinExistence type="predicted"/>
<name>A0A6P5X783_DURZI</name>
<reference evidence="4" key="1">
    <citation type="submission" date="2025-08" db="UniProtKB">
        <authorList>
            <consortium name="RefSeq"/>
        </authorList>
    </citation>
    <scope>IDENTIFICATION</scope>
    <source>
        <tissue evidence="4">Fruit stalk</tissue>
    </source>
</reference>
<accession>A0A6P5X783</accession>
<organism evidence="3 4">
    <name type="scientific">Durio zibethinus</name>
    <name type="common">Durian</name>
    <dbReference type="NCBI Taxonomy" id="66656"/>
    <lineage>
        <taxon>Eukaryota</taxon>
        <taxon>Viridiplantae</taxon>
        <taxon>Streptophyta</taxon>
        <taxon>Embryophyta</taxon>
        <taxon>Tracheophyta</taxon>
        <taxon>Spermatophyta</taxon>
        <taxon>Magnoliopsida</taxon>
        <taxon>eudicotyledons</taxon>
        <taxon>Gunneridae</taxon>
        <taxon>Pentapetalae</taxon>
        <taxon>rosids</taxon>
        <taxon>malvids</taxon>
        <taxon>Malvales</taxon>
        <taxon>Malvaceae</taxon>
        <taxon>Helicteroideae</taxon>
        <taxon>Durio</taxon>
    </lineage>
</organism>